<gene>
    <name evidence="2" type="ORF">SAMN05444368_1171</name>
</gene>
<proteinExistence type="predicted"/>
<reference evidence="2 3" key="1">
    <citation type="submission" date="2016-11" db="EMBL/GenBank/DDBJ databases">
        <authorList>
            <person name="Varghese N."/>
            <person name="Submissions S."/>
        </authorList>
    </citation>
    <scope>NUCLEOTIDE SEQUENCE [LARGE SCALE GENOMIC DNA]</scope>
    <source>
        <strain evidence="2 3">DSM 20664</strain>
    </source>
</reference>
<comment type="caution">
    <text evidence="2">The sequence shown here is derived from an EMBL/GenBank/DDBJ whole genome shotgun (WGS) entry which is preliminary data.</text>
</comment>
<dbReference type="PANTHER" id="PTHR30545">
    <property type="entry name" value="SUGAR FERMENTATION STIMULATION PROTEIN A"/>
    <property type="match status" value="1"/>
</dbReference>
<dbReference type="NCBIfam" id="TIGR00230">
    <property type="entry name" value="sfsA"/>
    <property type="match status" value="1"/>
</dbReference>
<dbReference type="Pfam" id="PF17746">
    <property type="entry name" value="SfsA_N"/>
    <property type="match status" value="1"/>
</dbReference>
<dbReference type="Pfam" id="PF01986">
    <property type="entry name" value="DUF123"/>
    <property type="match status" value="1"/>
</dbReference>
<protein>
    <submittedName>
        <fullName evidence="2">Sugar fermentation stimulation protein A</fullName>
    </submittedName>
</protein>
<evidence type="ECO:0000313" key="2">
    <source>
        <dbReference type="EMBL" id="SIN68494.1"/>
    </source>
</evidence>
<dbReference type="InterPro" id="IPR002837">
    <property type="entry name" value="DUF123"/>
</dbReference>
<dbReference type="InterPro" id="IPR041465">
    <property type="entry name" value="SfsA_N"/>
</dbReference>
<sequence length="392" mass="44112">MGSKALINGGFKVCEDPLITGRFLNRRNRFVVQVDMEGCTTFAYLPNPGRLWEILLPGTSLLLVPSKGELPYTVMAARRLGDWVLLHTHLANDVVEHLLRKGFISRFAGAEIVKREVALGRSRIDFLLKMRGEEVFLEVKSCTLFGRHVAAFPDAVTARGKKHVEELATLAGQGRKAAILFLINSAKPEAFVPDYHTDLEFARSLIAHRDAIDVIPIGLSWNDDMTPRLLSEDILVPWDFLKGEAKDEGAYITIFEFDEFHDIEVGSLGKIKLRPGFYAYVGSAARNLTARVNRHSRKTKAHHWHVDFMCEVAKSVLSLPVRTQDDVECALASRLSAISSCAVEAFGSSDCSCRSHLFYFPIHPLRTSKFMDMLIYFRFDRLWDKIKAQGQG</sequence>
<dbReference type="Gene3D" id="3.40.1350.60">
    <property type="match status" value="1"/>
</dbReference>
<dbReference type="InterPro" id="IPR005224">
    <property type="entry name" value="SfsA"/>
</dbReference>
<dbReference type="CDD" id="cd10441">
    <property type="entry name" value="GIY-YIG_COG1833"/>
    <property type="match status" value="1"/>
</dbReference>
<name>A0ABY1JDJ6_9BACT</name>
<dbReference type="EMBL" id="FSQZ01000001">
    <property type="protein sequence ID" value="SIN68494.1"/>
    <property type="molecule type" value="Genomic_DNA"/>
</dbReference>
<dbReference type="Gene3D" id="2.40.50.580">
    <property type="match status" value="1"/>
</dbReference>
<dbReference type="Pfam" id="PF03749">
    <property type="entry name" value="SfsA"/>
    <property type="match status" value="1"/>
</dbReference>
<keyword evidence="3" id="KW-1185">Reference proteome</keyword>
<feature type="domain" description="GIY-YIG" evidence="1">
    <location>
        <begin position="265"/>
        <end position="361"/>
    </location>
</feature>
<dbReference type="RefSeq" id="WP_014807855.1">
    <property type="nucleotide sequence ID" value="NZ_DAONBL010000009.1"/>
</dbReference>
<evidence type="ECO:0000313" key="3">
    <source>
        <dbReference type="Proteomes" id="UP000185093"/>
    </source>
</evidence>
<dbReference type="PANTHER" id="PTHR30545:SF2">
    <property type="entry name" value="SUGAR FERMENTATION STIMULATION PROTEIN A"/>
    <property type="match status" value="1"/>
</dbReference>
<accession>A0ABY1JDJ6</accession>
<dbReference type="CDD" id="cd22359">
    <property type="entry name" value="SfsA-like_bacterial"/>
    <property type="match status" value="1"/>
</dbReference>
<evidence type="ECO:0000259" key="1">
    <source>
        <dbReference type="SMART" id="SM00465"/>
    </source>
</evidence>
<dbReference type="Proteomes" id="UP000185093">
    <property type="component" value="Unassembled WGS sequence"/>
</dbReference>
<organism evidence="2 3">
    <name type="scientific">Acetomicrobium flavidum</name>
    <dbReference type="NCBI Taxonomy" id="49896"/>
    <lineage>
        <taxon>Bacteria</taxon>
        <taxon>Thermotogati</taxon>
        <taxon>Synergistota</taxon>
        <taxon>Synergistia</taxon>
        <taxon>Synergistales</taxon>
        <taxon>Acetomicrobiaceae</taxon>
        <taxon>Acetomicrobium</taxon>
    </lineage>
</organism>
<dbReference type="SMART" id="SM00465">
    <property type="entry name" value="GIYc"/>
    <property type="match status" value="1"/>
</dbReference>
<dbReference type="InterPro" id="IPR040452">
    <property type="entry name" value="SfsA_C"/>
</dbReference>
<dbReference type="InterPro" id="IPR000305">
    <property type="entry name" value="GIY-YIG_endonuc"/>
</dbReference>